<dbReference type="InterPro" id="IPR043502">
    <property type="entry name" value="DNA/RNA_pol_sf"/>
</dbReference>
<comment type="caution">
    <text evidence="1">The sequence shown here is derived from an EMBL/GenBank/DDBJ whole genome shotgun (WGS) entry which is preliminary data.</text>
</comment>
<dbReference type="SUPFAM" id="SSF56672">
    <property type="entry name" value="DNA/RNA polymerases"/>
    <property type="match status" value="1"/>
</dbReference>
<dbReference type="PANTHER" id="PTHR47331">
    <property type="entry name" value="PHD-TYPE DOMAIN-CONTAINING PROTEIN"/>
    <property type="match status" value="1"/>
</dbReference>
<name>A0AAW1I9A9_POPJA</name>
<dbReference type="AlphaFoldDB" id="A0AAW1I9A9"/>
<evidence type="ECO:0000313" key="1">
    <source>
        <dbReference type="EMBL" id="KAK9685567.1"/>
    </source>
</evidence>
<dbReference type="Proteomes" id="UP001458880">
    <property type="component" value="Unassembled WGS sequence"/>
</dbReference>
<accession>A0AAW1I9A9</accession>
<organism evidence="1 2">
    <name type="scientific">Popillia japonica</name>
    <name type="common">Japanese beetle</name>
    <dbReference type="NCBI Taxonomy" id="7064"/>
    <lineage>
        <taxon>Eukaryota</taxon>
        <taxon>Metazoa</taxon>
        <taxon>Ecdysozoa</taxon>
        <taxon>Arthropoda</taxon>
        <taxon>Hexapoda</taxon>
        <taxon>Insecta</taxon>
        <taxon>Pterygota</taxon>
        <taxon>Neoptera</taxon>
        <taxon>Endopterygota</taxon>
        <taxon>Coleoptera</taxon>
        <taxon>Polyphaga</taxon>
        <taxon>Scarabaeiformia</taxon>
        <taxon>Scarabaeidae</taxon>
        <taxon>Rutelinae</taxon>
        <taxon>Popillia</taxon>
    </lineage>
</organism>
<dbReference type="GO" id="GO:0071897">
    <property type="term" value="P:DNA biosynthetic process"/>
    <property type="evidence" value="ECO:0007669"/>
    <property type="project" value="UniProtKB-ARBA"/>
</dbReference>
<evidence type="ECO:0000313" key="2">
    <source>
        <dbReference type="Proteomes" id="UP001458880"/>
    </source>
</evidence>
<reference evidence="1 2" key="1">
    <citation type="journal article" date="2024" name="BMC Genomics">
        <title>De novo assembly and annotation of Popillia japonica's genome with initial clues to its potential as an invasive pest.</title>
        <authorList>
            <person name="Cucini C."/>
            <person name="Boschi S."/>
            <person name="Funari R."/>
            <person name="Cardaioli E."/>
            <person name="Iannotti N."/>
            <person name="Marturano G."/>
            <person name="Paoli F."/>
            <person name="Bruttini M."/>
            <person name="Carapelli A."/>
            <person name="Frati F."/>
            <person name="Nardi F."/>
        </authorList>
    </citation>
    <scope>NUCLEOTIDE SEQUENCE [LARGE SCALE GENOMIC DNA]</scope>
    <source>
        <strain evidence="1">DMR45628</strain>
    </source>
</reference>
<gene>
    <name evidence="1" type="ORF">QE152_g37934</name>
</gene>
<protein>
    <submittedName>
        <fullName evidence="1">Peptidase (DUF1758)</fullName>
    </submittedName>
</protein>
<sequence length="422" mass="50016">MIKCFVLDNIAGDLPTNKLSFETLSIPTNIKLADEEFYKPRELDILIGAELFWDLLCIGQLKDPYGAIFQKTKLGWIISGSIQLMKIKNNETCLFSRELHDTMKKFWTLEEVKPIEPRFMNEEEKVCENLYQTTTRRHNDGKFIENLYQTTTRRHNDGKFIVRLPLKDNLINLGDSYEEARRRFLSLEQSEEARRRFLSLEQRFKPDVTQMYRQVWIDEEQRKYQKILWQENPSDELKSYTLNTVTFGMAAAPFLAIRSLVEIAKRRIEKLHTKYDVLSRGCYPSQLRESEFWWNGPSFLKKNLDFQNIQNLNIDAPEKRKETTLLVLQRSEFPFENFSNLNNLIRTFAWCLRYKHNAKENEQKRRGGLSLRELNAAFTRIIKLSQMQAFPHDYKALAIHKEVNHKSNILSLNPFIDEIITR</sequence>
<dbReference type="EMBL" id="JASPKY010000769">
    <property type="protein sequence ID" value="KAK9685567.1"/>
    <property type="molecule type" value="Genomic_DNA"/>
</dbReference>
<proteinExistence type="predicted"/>
<keyword evidence="2" id="KW-1185">Reference proteome</keyword>